<proteinExistence type="predicted"/>
<dbReference type="InterPro" id="IPR050367">
    <property type="entry name" value="APC_superfamily"/>
</dbReference>
<feature type="transmembrane region" description="Helical" evidence="6">
    <location>
        <begin position="343"/>
        <end position="359"/>
    </location>
</feature>
<name>W9V9E2_9GAMM</name>
<evidence type="ECO:0000256" key="2">
    <source>
        <dbReference type="ARBA" id="ARBA00022475"/>
    </source>
</evidence>
<dbReference type="OrthoDB" id="7065842at2"/>
<feature type="transmembrane region" description="Helical" evidence="6">
    <location>
        <begin position="395"/>
        <end position="413"/>
    </location>
</feature>
<dbReference type="Proteomes" id="UP000019460">
    <property type="component" value="Unassembled WGS sequence"/>
</dbReference>
<feature type="transmembrane region" description="Helical" evidence="6">
    <location>
        <begin position="263"/>
        <end position="288"/>
    </location>
</feature>
<comment type="caution">
    <text evidence="7">The sequence shown here is derived from an EMBL/GenBank/DDBJ whole genome shotgun (WGS) entry which is preliminary data.</text>
</comment>
<dbReference type="AlphaFoldDB" id="W9V9E2"/>
<dbReference type="PATRIC" id="fig|1249627.3.peg.1108"/>
<dbReference type="PANTHER" id="PTHR42770:SF11">
    <property type="entry name" value="INNER MEMBRANE TRANSPORT PROTEIN YBAT"/>
    <property type="match status" value="1"/>
</dbReference>
<protein>
    <recommendedName>
        <fullName evidence="9">Amino acid transporter</fullName>
    </recommendedName>
</protein>
<dbReference type="GO" id="GO:0005886">
    <property type="term" value="C:plasma membrane"/>
    <property type="evidence" value="ECO:0007669"/>
    <property type="project" value="UniProtKB-SubCell"/>
</dbReference>
<feature type="transmembrane region" description="Helical" evidence="6">
    <location>
        <begin position="221"/>
        <end position="243"/>
    </location>
</feature>
<evidence type="ECO:0000313" key="8">
    <source>
        <dbReference type="Proteomes" id="UP000019460"/>
    </source>
</evidence>
<dbReference type="Pfam" id="PF13520">
    <property type="entry name" value="AA_permease_2"/>
    <property type="match status" value="1"/>
</dbReference>
<sequence length="422" mass="43961">MQGQTKMGFNATWSMAVGGMVGGGIFAVLGLVVEMAGQWAWLSFVIAGAIALASAHSYAELVARYQVAGGAYAFLIALRRRQFAASLVWGLILGYVLTVSVYAFTFGHYLAHAFSLGAWFPRLCALAVIAALTFVNLRGVAASAGLEIVTVWGKLAVLVGLAVIGLFAWSPERLTAGIEPQGPLGALAGAAAIFMAYEGFQLLAYDYDEIRDPDRLLPRASLSAVIAVIAVYVLVALGATMLVGASTIVEQKEIALSIAGERALGLVGLVAVTVAAAFSTGSAINATLFSTARLMKQVASNEDLPPSLAHENARQVPDRAVIGIGVVSALLASLGSLGNLVEAASLTFLAAFGTVNALALQGAGSRRWIRLLGLIGCIAAGLVSVWQMFLHAKLALIGVVLLVLLAVFGRPYLLRHAARRNA</sequence>
<evidence type="ECO:0000256" key="1">
    <source>
        <dbReference type="ARBA" id="ARBA00004651"/>
    </source>
</evidence>
<feature type="transmembrane region" description="Helical" evidence="6">
    <location>
        <begin position="116"/>
        <end position="137"/>
    </location>
</feature>
<dbReference type="RefSeq" id="WP_043750636.1">
    <property type="nucleotide sequence ID" value="NZ_AONC01000015.1"/>
</dbReference>
<feature type="transmembrane region" description="Helical" evidence="6">
    <location>
        <begin position="182"/>
        <end position="200"/>
    </location>
</feature>
<feature type="transmembrane region" description="Helical" evidence="6">
    <location>
        <begin position="149"/>
        <end position="170"/>
    </location>
</feature>
<organism evidence="7 8">
    <name type="scientific">Imhoffiella purpurea</name>
    <dbReference type="NCBI Taxonomy" id="1249627"/>
    <lineage>
        <taxon>Bacteria</taxon>
        <taxon>Pseudomonadati</taxon>
        <taxon>Pseudomonadota</taxon>
        <taxon>Gammaproteobacteria</taxon>
        <taxon>Chromatiales</taxon>
        <taxon>Chromatiaceae</taxon>
        <taxon>Imhoffiella</taxon>
    </lineage>
</organism>
<reference evidence="7 8" key="1">
    <citation type="submission" date="2012-11" db="EMBL/GenBank/DDBJ databases">
        <title>Genome assembly of Thiorhodococcus sp. AK35.</title>
        <authorList>
            <person name="Nupur N."/>
            <person name="Khatri I."/>
            <person name="Subramanian S."/>
            <person name="Pinnaka A."/>
        </authorList>
    </citation>
    <scope>NUCLEOTIDE SEQUENCE [LARGE SCALE GENOMIC DNA]</scope>
    <source>
        <strain evidence="7 8">AK35</strain>
    </source>
</reference>
<feature type="transmembrane region" description="Helical" evidence="6">
    <location>
        <begin position="83"/>
        <end position="104"/>
    </location>
</feature>
<keyword evidence="3 6" id="KW-0812">Transmembrane</keyword>
<gene>
    <name evidence="7" type="ORF">D779_0533</name>
</gene>
<keyword evidence="4 6" id="KW-1133">Transmembrane helix</keyword>
<feature type="transmembrane region" description="Helical" evidence="6">
    <location>
        <begin position="320"/>
        <end position="337"/>
    </location>
</feature>
<keyword evidence="2" id="KW-1003">Cell membrane</keyword>
<evidence type="ECO:0008006" key="9">
    <source>
        <dbReference type="Google" id="ProtNLM"/>
    </source>
</evidence>
<feature type="transmembrane region" description="Helical" evidence="6">
    <location>
        <begin position="12"/>
        <end position="33"/>
    </location>
</feature>
<dbReference type="PANTHER" id="PTHR42770">
    <property type="entry name" value="AMINO ACID TRANSPORTER-RELATED"/>
    <property type="match status" value="1"/>
</dbReference>
<comment type="subcellular location">
    <subcellularLocation>
        <location evidence="1">Cell membrane</location>
        <topology evidence="1">Multi-pass membrane protein</topology>
    </subcellularLocation>
</comment>
<dbReference type="STRING" id="1249627.D779_0533"/>
<dbReference type="InterPro" id="IPR002293">
    <property type="entry name" value="AA/rel_permease1"/>
</dbReference>
<accession>W9V9E2</accession>
<keyword evidence="8" id="KW-1185">Reference proteome</keyword>
<feature type="transmembrane region" description="Helical" evidence="6">
    <location>
        <begin position="39"/>
        <end position="62"/>
    </location>
</feature>
<evidence type="ECO:0000256" key="4">
    <source>
        <dbReference type="ARBA" id="ARBA00022989"/>
    </source>
</evidence>
<dbReference type="GO" id="GO:0022857">
    <property type="term" value="F:transmembrane transporter activity"/>
    <property type="evidence" value="ECO:0007669"/>
    <property type="project" value="InterPro"/>
</dbReference>
<feature type="transmembrane region" description="Helical" evidence="6">
    <location>
        <begin position="371"/>
        <end position="389"/>
    </location>
</feature>
<evidence type="ECO:0000256" key="5">
    <source>
        <dbReference type="ARBA" id="ARBA00023136"/>
    </source>
</evidence>
<keyword evidence="5 6" id="KW-0472">Membrane</keyword>
<evidence type="ECO:0000256" key="6">
    <source>
        <dbReference type="SAM" id="Phobius"/>
    </source>
</evidence>
<dbReference type="Gene3D" id="1.20.1740.10">
    <property type="entry name" value="Amino acid/polyamine transporter I"/>
    <property type="match status" value="1"/>
</dbReference>
<dbReference type="eggNOG" id="COG0531">
    <property type="taxonomic scope" value="Bacteria"/>
</dbReference>
<dbReference type="EMBL" id="AONC01000015">
    <property type="protein sequence ID" value="EXJ16064.1"/>
    <property type="molecule type" value="Genomic_DNA"/>
</dbReference>
<evidence type="ECO:0000313" key="7">
    <source>
        <dbReference type="EMBL" id="EXJ16064.1"/>
    </source>
</evidence>
<evidence type="ECO:0000256" key="3">
    <source>
        <dbReference type="ARBA" id="ARBA00022692"/>
    </source>
</evidence>
<dbReference type="PIRSF" id="PIRSF006060">
    <property type="entry name" value="AA_transporter"/>
    <property type="match status" value="1"/>
</dbReference>